<dbReference type="Pfam" id="PF00849">
    <property type="entry name" value="PseudoU_synth_2"/>
    <property type="match status" value="1"/>
</dbReference>
<dbReference type="CDD" id="cd02869">
    <property type="entry name" value="PseudoU_synth_RluA_like"/>
    <property type="match status" value="1"/>
</dbReference>
<accession>A0A133KDJ1</accession>
<dbReference type="AlphaFoldDB" id="A0A133KDJ1"/>
<dbReference type="GO" id="GO:0003723">
    <property type="term" value="F:RNA binding"/>
    <property type="evidence" value="ECO:0007669"/>
    <property type="project" value="UniProtKB-KW"/>
</dbReference>
<evidence type="ECO:0000313" key="8">
    <source>
        <dbReference type="EMBL" id="KWZ77534.1"/>
    </source>
</evidence>
<dbReference type="InterPro" id="IPR006225">
    <property type="entry name" value="PsdUridine_synth_RluC/D"/>
</dbReference>
<keyword evidence="9" id="KW-1185">Reference proteome</keyword>
<organism evidence="8 9">
    <name type="scientific">Anaerococcus tetradius</name>
    <dbReference type="NCBI Taxonomy" id="33036"/>
    <lineage>
        <taxon>Bacteria</taxon>
        <taxon>Bacillati</taxon>
        <taxon>Bacillota</taxon>
        <taxon>Tissierellia</taxon>
        <taxon>Tissierellales</taxon>
        <taxon>Peptoniphilaceae</taxon>
        <taxon>Anaerococcus</taxon>
    </lineage>
</organism>
<comment type="similarity">
    <text evidence="2 6">Belongs to the pseudouridine synthase RluA family.</text>
</comment>
<dbReference type="EC" id="5.4.99.-" evidence="6"/>
<protein>
    <recommendedName>
        <fullName evidence="6">Pseudouridine synthase</fullName>
        <ecNumber evidence="6">5.4.99.-</ecNumber>
    </recommendedName>
</protein>
<dbReference type="PROSITE" id="PS50889">
    <property type="entry name" value="S4"/>
    <property type="match status" value="1"/>
</dbReference>
<gene>
    <name evidence="8" type="ORF">HMPREF3200_01354</name>
</gene>
<evidence type="ECO:0000256" key="4">
    <source>
        <dbReference type="PIRSR" id="PIRSR606225-1"/>
    </source>
</evidence>
<evidence type="ECO:0000256" key="3">
    <source>
        <dbReference type="ARBA" id="ARBA00023235"/>
    </source>
</evidence>
<keyword evidence="3 6" id="KW-0413">Isomerase</keyword>
<name>A0A133KDJ1_9FIRM</name>
<dbReference type="NCBIfam" id="TIGR00005">
    <property type="entry name" value="rluA_subfam"/>
    <property type="match status" value="1"/>
</dbReference>
<dbReference type="PATRIC" id="fig|33036.3.peg.1342"/>
<evidence type="ECO:0000313" key="9">
    <source>
        <dbReference type="Proteomes" id="UP000070383"/>
    </source>
</evidence>
<evidence type="ECO:0000256" key="2">
    <source>
        <dbReference type="ARBA" id="ARBA00010876"/>
    </source>
</evidence>
<keyword evidence="5" id="KW-0694">RNA-binding</keyword>
<dbReference type="InterPro" id="IPR020103">
    <property type="entry name" value="PsdUridine_synth_cat_dom_sf"/>
</dbReference>
<comment type="caution">
    <text evidence="8">The sequence shown here is derived from an EMBL/GenBank/DDBJ whole genome shotgun (WGS) entry which is preliminary data.</text>
</comment>
<comment type="function">
    <text evidence="6">Responsible for synthesis of pseudouridine from uracil.</text>
</comment>
<dbReference type="PANTHER" id="PTHR21600">
    <property type="entry name" value="MITOCHONDRIAL RNA PSEUDOURIDINE SYNTHASE"/>
    <property type="match status" value="1"/>
</dbReference>
<proteinExistence type="inferred from homology"/>
<feature type="active site" evidence="4">
    <location>
        <position position="156"/>
    </location>
</feature>
<dbReference type="Gene3D" id="3.10.290.10">
    <property type="entry name" value="RNA-binding S4 domain"/>
    <property type="match status" value="1"/>
</dbReference>
<dbReference type="Gene3D" id="3.30.2350.10">
    <property type="entry name" value="Pseudouridine synthase"/>
    <property type="match status" value="1"/>
</dbReference>
<dbReference type="EMBL" id="LRPM01000048">
    <property type="protein sequence ID" value="KWZ77534.1"/>
    <property type="molecule type" value="Genomic_DNA"/>
</dbReference>
<dbReference type="GO" id="GO:0006396">
    <property type="term" value="P:RNA processing"/>
    <property type="evidence" value="ECO:0007669"/>
    <property type="project" value="UniProtKB-ARBA"/>
</dbReference>
<comment type="catalytic activity">
    <reaction evidence="1 6">
        <text>a uridine in RNA = a pseudouridine in RNA</text>
        <dbReference type="Rhea" id="RHEA:48348"/>
        <dbReference type="Rhea" id="RHEA-COMP:12068"/>
        <dbReference type="Rhea" id="RHEA-COMP:12069"/>
        <dbReference type="ChEBI" id="CHEBI:65314"/>
        <dbReference type="ChEBI" id="CHEBI:65315"/>
    </reaction>
</comment>
<dbReference type="GO" id="GO:0140098">
    <property type="term" value="F:catalytic activity, acting on RNA"/>
    <property type="evidence" value="ECO:0007669"/>
    <property type="project" value="UniProtKB-ARBA"/>
</dbReference>
<evidence type="ECO:0000256" key="1">
    <source>
        <dbReference type="ARBA" id="ARBA00000073"/>
    </source>
</evidence>
<dbReference type="InterPro" id="IPR006145">
    <property type="entry name" value="PsdUridine_synth_RsuA/RluA"/>
</dbReference>
<dbReference type="STRING" id="33036.HMPREF3200_01354"/>
<evidence type="ECO:0000259" key="7">
    <source>
        <dbReference type="Pfam" id="PF00849"/>
    </source>
</evidence>
<evidence type="ECO:0000256" key="5">
    <source>
        <dbReference type="PROSITE-ProRule" id="PRU00182"/>
    </source>
</evidence>
<feature type="domain" description="Pseudouridine synthase RsuA/RluA-like" evidence="7">
    <location>
        <begin position="102"/>
        <end position="255"/>
    </location>
</feature>
<evidence type="ECO:0000256" key="6">
    <source>
        <dbReference type="RuleBase" id="RU362028"/>
    </source>
</evidence>
<dbReference type="GO" id="GO:0001522">
    <property type="term" value="P:pseudouridine synthesis"/>
    <property type="evidence" value="ECO:0007669"/>
    <property type="project" value="InterPro"/>
</dbReference>
<dbReference type="InterPro" id="IPR006224">
    <property type="entry name" value="PsdUridine_synth_RluA-like_CS"/>
</dbReference>
<dbReference type="GO" id="GO:0009982">
    <property type="term" value="F:pseudouridine synthase activity"/>
    <property type="evidence" value="ECO:0007669"/>
    <property type="project" value="InterPro"/>
</dbReference>
<dbReference type="InterPro" id="IPR036986">
    <property type="entry name" value="S4_RNA-bd_sf"/>
</dbReference>
<dbReference type="Proteomes" id="UP000070383">
    <property type="component" value="Unassembled WGS sequence"/>
</dbReference>
<sequence length="328" mass="38556">MTLTLINLINMIEIVINENDGGQRFDRFLRKYFENAPLSLIQKNIRKKNFKINDKRAKKDDFVYPGDSVKMYINDSDYDKWLTRTDFKAQDFNLDIVYEDDNIIIMDKREGLLTHSSSRKDYGNNLVDNMLAYLYKTKSIDMTDKTFKPAVVNRLDRNTAGLVIGAKNAKALRSLNRAIRNKYIDKYYMTIVNGHIDKDFSIRTTIAKYENKNRIRKSEDGKEIITHFRPLDSNKKFTLLECKLETGKTHQIRFSLKENGTPIIGDRKYGSVNSNRKLEKFGIHNQVLLAYKLSFKKFDGLEYLENKEFYSSRKNSILELKDRIFKEI</sequence>
<reference evidence="9" key="1">
    <citation type="submission" date="2016-01" db="EMBL/GenBank/DDBJ databases">
        <authorList>
            <person name="Mitreva M."/>
            <person name="Pepin K.H."/>
            <person name="Mihindukulasuriya K.A."/>
            <person name="Fulton R."/>
            <person name="Fronick C."/>
            <person name="O'Laughlin M."/>
            <person name="Miner T."/>
            <person name="Herter B."/>
            <person name="Rosa B.A."/>
            <person name="Cordes M."/>
            <person name="Tomlinson C."/>
            <person name="Wollam A."/>
            <person name="Palsikar V.B."/>
            <person name="Mardis E.R."/>
            <person name="Wilson R.K."/>
        </authorList>
    </citation>
    <scope>NUCLEOTIDE SEQUENCE [LARGE SCALE GENOMIC DNA]</scope>
    <source>
        <strain evidence="9">MJR8151</strain>
    </source>
</reference>
<dbReference type="PROSITE" id="PS01129">
    <property type="entry name" value="PSI_RLU"/>
    <property type="match status" value="1"/>
</dbReference>
<dbReference type="InterPro" id="IPR050188">
    <property type="entry name" value="RluA_PseudoU_synthase"/>
</dbReference>
<dbReference type="SUPFAM" id="SSF55120">
    <property type="entry name" value="Pseudouridine synthase"/>
    <property type="match status" value="1"/>
</dbReference>